<name>A0ABY1PYD3_9BACT</name>
<comment type="caution">
    <text evidence="1">The sequence shown here is derived from an EMBL/GenBank/DDBJ whole genome shotgun (WGS) entry which is preliminary data.</text>
</comment>
<sequence>MMPRRVVHYYSMHQTTQYTFHSWGKNQLPMVVLPLVGNQVNGMLLKSFTNRSLERFLTDLLVEGLQSPTSPVQRMVISPAASAGGGQGIVLVPWKAVSRKMTTENYSVDQNDTPVITFQSLETAATPRSDQRR</sequence>
<proteinExistence type="predicted"/>
<evidence type="ECO:0000313" key="2">
    <source>
        <dbReference type="Proteomes" id="UP001158067"/>
    </source>
</evidence>
<accession>A0ABY1PYD3</accession>
<organism evidence="1 2">
    <name type="scientific">Neorhodopirellula lusitana</name>
    <dbReference type="NCBI Taxonomy" id="445327"/>
    <lineage>
        <taxon>Bacteria</taxon>
        <taxon>Pseudomonadati</taxon>
        <taxon>Planctomycetota</taxon>
        <taxon>Planctomycetia</taxon>
        <taxon>Pirellulales</taxon>
        <taxon>Pirellulaceae</taxon>
        <taxon>Neorhodopirellula</taxon>
    </lineage>
</organism>
<reference evidence="1 2" key="1">
    <citation type="submission" date="2017-05" db="EMBL/GenBank/DDBJ databases">
        <authorList>
            <person name="Varghese N."/>
            <person name="Submissions S."/>
        </authorList>
    </citation>
    <scope>NUCLEOTIDE SEQUENCE [LARGE SCALE GENOMIC DNA]</scope>
    <source>
        <strain evidence="1 2">DSM 25457</strain>
    </source>
</reference>
<keyword evidence="2" id="KW-1185">Reference proteome</keyword>
<gene>
    <name evidence="1" type="ORF">SAMN06265222_102492</name>
</gene>
<protein>
    <submittedName>
        <fullName evidence="1">Uncharacterized protein</fullName>
    </submittedName>
</protein>
<dbReference type="Proteomes" id="UP001158067">
    <property type="component" value="Unassembled WGS sequence"/>
</dbReference>
<evidence type="ECO:0000313" key="1">
    <source>
        <dbReference type="EMBL" id="SMP49039.1"/>
    </source>
</evidence>
<dbReference type="EMBL" id="FXUG01000002">
    <property type="protein sequence ID" value="SMP49039.1"/>
    <property type="molecule type" value="Genomic_DNA"/>
</dbReference>